<evidence type="ECO:0000256" key="2">
    <source>
        <dbReference type="SAM" id="SignalP"/>
    </source>
</evidence>
<dbReference type="EMBL" id="JBHSMI010000028">
    <property type="protein sequence ID" value="MFC5404588.1"/>
    <property type="molecule type" value="Genomic_DNA"/>
</dbReference>
<dbReference type="InterPro" id="IPR029050">
    <property type="entry name" value="Immunoprotect_excell_Ig-like"/>
</dbReference>
<keyword evidence="5" id="KW-1185">Reference proteome</keyword>
<protein>
    <submittedName>
        <fullName evidence="4">DUF4352 domain-containing protein</fullName>
    </submittedName>
</protein>
<dbReference type="Gene3D" id="2.60.40.1240">
    <property type="match status" value="1"/>
</dbReference>
<sequence length="169" mass="17869">MNNRKGTLAVAIALLAMVMLSACGGKGGGGSEDEAAGAKEVRVHRIGEAATLFDLKLTVDRIERTGEYNKQVLQPGTEFVLVHVTLENAGSGTRKYNSSSFELLSADGKPDLSVTTLNGEGELHIGDLAPGGKISGILPYEHPKNEAAMTLTFRPNTMSDQTIRVDLAS</sequence>
<dbReference type="Proteomes" id="UP001596113">
    <property type="component" value="Unassembled WGS sequence"/>
</dbReference>
<feature type="signal peptide" evidence="2">
    <location>
        <begin position="1"/>
        <end position="22"/>
    </location>
</feature>
<gene>
    <name evidence="4" type="ORF">ACFPOF_17775</name>
</gene>
<proteinExistence type="predicted"/>
<dbReference type="InterPro" id="IPR029051">
    <property type="entry name" value="DUF4352"/>
</dbReference>
<dbReference type="RefSeq" id="WP_378135012.1">
    <property type="nucleotide sequence ID" value="NZ_JBHSMI010000028.1"/>
</dbReference>
<evidence type="ECO:0000313" key="4">
    <source>
        <dbReference type="EMBL" id="MFC5404588.1"/>
    </source>
</evidence>
<evidence type="ECO:0000313" key="5">
    <source>
        <dbReference type="Proteomes" id="UP001596113"/>
    </source>
</evidence>
<dbReference type="PROSITE" id="PS51257">
    <property type="entry name" value="PROKAR_LIPOPROTEIN"/>
    <property type="match status" value="1"/>
</dbReference>
<evidence type="ECO:0000256" key="1">
    <source>
        <dbReference type="ARBA" id="ARBA00022729"/>
    </source>
</evidence>
<comment type="caution">
    <text evidence="4">The sequence shown here is derived from an EMBL/GenBank/DDBJ whole genome shotgun (WGS) entry which is preliminary data.</text>
</comment>
<keyword evidence="1 2" id="KW-0732">Signal</keyword>
<name>A0ABW0HVP4_9BACL</name>
<organism evidence="4 5">
    <name type="scientific">Cohnella soli</name>
    <dbReference type="NCBI Taxonomy" id="425005"/>
    <lineage>
        <taxon>Bacteria</taxon>
        <taxon>Bacillati</taxon>
        <taxon>Bacillota</taxon>
        <taxon>Bacilli</taxon>
        <taxon>Bacillales</taxon>
        <taxon>Paenibacillaceae</taxon>
        <taxon>Cohnella</taxon>
    </lineage>
</organism>
<feature type="chain" id="PRO_5046203016" evidence="2">
    <location>
        <begin position="23"/>
        <end position="169"/>
    </location>
</feature>
<dbReference type="Pfam" id="PF11611">
    <property type="entry name" value="DUF4352"/>
    <property type="match status" value="1"/>
</dbReference>
<reference evidence="5" key="1">
    <citation type="journal article" date="2019" name="Int. J. Syst. Evol. Microbiol.">
        <title>The Global Catalogue of Microorganisms (GCM) 10K type strain sequencing project: providing services to taxonomists for standard genome sequencing and annotation.</title>
        <authorList>
            <consortium name="The Broad Institute Genomics Platform"/>
            <consortium name="The Broad Institute Genome Sequencing Center for Infectious Disease"/>
            <person name="Wu L."/>
            <person name="Ma J."/>
        </authorList>
    </citation>
    <scope>NUCLEOTIDE SEQUENCE [LARGE SCALE GENOMIC DNA]</scope>
    <source>
        <strain evidence="5">CGMCC 1.18575</strain>
    </source>
</reference>
<accession>A0ABW0HVP4</accession>
<feature type="domain" description="DUF4352" evidence="3">
    <location>
        <begin position="45"/>
        <end position="162"/>
    </location>
</feature>
<evidence type="ECO:0000259" key="3">
    <source>
        <dbReference type="Pfam" id="PF11611"/>
    </source>
</evidence>